<proteinExistence type="predicted"/>
<evidence type="ECO:0000313" key="2">
    <source>
        <dbReference type="Proteomes" id="UP000059425"/>
    </source>
</evidence>
<reference evidence="1 2" key="2">
    <citation type="journal article" date="2018" name="Nature">
        <title>Mutant phenotypes for thousands of bacterial genes of unknown function.</title>
        <authorList>
            <person name="Price M.N."/>
            <person name="Wetmore K.M."/>
            <person name="Waters R.J."/>
            <person name="Callaghan M."/>
            <person name="Ray J."/>
            <person name="Liu H."/>
            <person name="Kuehl J.V."/>
            <person name="Melnyk R.A."/>
            <person name="Lamson J.S."/>
            <person name="Suh Y."/>
            <person name="Carlson H.K."/>
            <person name="Esquivel Z."/>
            <person name="Sadeeshkumar H."/>
            <person name="Chakraborty R."/>
            <person name="Zane G.M."/>
            <person name="Rubin B.E."/>
            <person name="Wall J.D."/>
            <person name="Visel A."/>
            <person name="Bristow J."/>
            <person name="Blow M.J."/>
            <person name="Arkin A.P."/>
            <person name="Deutschbauer A.M."/>
        </authorList>
    </citation>
    <scope>NUCLEOTIDE SEQUENCE [LARGE SCALE GENOMIC DNA]</scope>
    <source>
        <strain evidence="1 2">FW300-N2C3</strain>
    </source>
</reference>
<organism evidence="1 2">
    <name type="scientific">Pseudomonas fluorescens</name>
    <dbReference type="NCBI Taxonomy" id="294"/>
    <lineage>
        <taxon>Bacteria</taxon>
        <taxon>Pseudomonadati</taxon>
        <taxon>Pseudomonadota</taxon>
        <taxon>Gammaproteobacteria</taxon>
        <taxon>Pseudomonadales</taxon>
        <taxon>Pseudomonadaceae</taxon>
        <taxon>Pseudomonas</taxon>
    </lineage>
</organism>
<dbReference type="Proteomes" id="UP000059425">
    <property type="component" value="Chromosome"/>
</dbReference>
<name>A0A0N9WLY4_PSEFL</name>
<reference evidence="2" key="1">
    <citation type="submission" date="2015-09" db="EMBL/GenBank/DDBJ databases">
        <title>Whole genome sequence of Pseudomonas fluorescens FW300-N2C3.</title>
        <authorList>
            <person name="Ray J."/>
            <person name="Melnyk R."/>
            <person name="Deutschbauer A."/>
        </authorList>
    </citation>
    <scope>NUCLEOTIDE SEQUENCE [LARGE SCALE GENOMIC DNA]</scope>
    <source>
        <strain evidence="2">FW300-N2C3</strain>
    </source>
</reference>
<dbReference type="EMBL" id="CP012831">
    <property type="protein sequence ID" value="ALI09438.1"/>
    <property type="molecule type" value="Genomic_DNA"/>
</dbReference>
<sequence length="78" mass="8611">MSGLLMQSLMLEKKKNRRSLPSLAASFLHSFIRIGLPAAGLRIKTRGVSSGIVPTMDLCWGGIFSYTAEPLWERACSR</sequence>
<gene>
    <name evidence="1" type="ORF">AO356_22330</name>
</gene>
<dbReference type="AlphaFoldDB" id="A0A0N9WLY4"/>
<accession>A0A0N9WLY4</accession>
<evidence type="ECO:0000313" key="1">
    <source>
        <dbReference type="EMBL" id="ALI09438.1"/>
    </source>
</evidence>
<protein>
    <submittedName>
        <fullName evidence="1">Uncharacterized protein</fullName>
    </submittedName>
</protein>